<dbReference type="Gene3D" id="3.80.10.10">
    <property type="entry name" value="Ribonuclease Inhibitor"/>
    <property type="match status" value="1"/>
</dbReference>
<dbReference type="EMBL" id="KV417274">
    <property type="protein sequence ID" value="KZO98875.1"/>
    <property type="molecule type" value="Genomic_DNA"/>
</dbReference>
<sequence length="699" mass="77419">MHLDDVPDVVLDAIVADALTSVPSSATALLSSSSRLRCSALRALFNTITIPDDARHMLRPGDDAYLPLRPGPVAAFVAEPEIYGPFVKTLKIVDPVIFLKEIFPANSLFFLAGEAPTAVESSHPCTPVPLSAQTLDNWLRCIPKLDEFVWRSAGLPPDGICEALVSHNKELRSFAYMPSIPLLPATVEKSVTSATRSGPVKWDAPSLLHLSQLVHLRGLAISRLSQTGSRSLSHLLRLLVSSEADVTLHEDTGIEELTTDVLWFDEELCDAIAKFSKLKTLTIGTAGTTLRDRGLQTILEGSGSLKHLVLREVEGRISRSFWSSALLPSSLKSFTISMTESGPHHSWAADHLPSLANLSLPNLQSVRITRSLCPLFELHIDAPLDEVGQWPGSPIPPEVVESFKGTIRVLECDWWLWKLEDLRTVLEHCPRLEVIKIALDAPFTKIFSLILSLSSLRNLRVISLCVPAEHAPQSPIPKDASIWCPPSPVTPVIPYPLPTPSSSPVKRGAYTTILLPEPPTPPMESSPIASISALDPALPSLRDIKKLAKKCEKLEILEWYGHNGRGAWNIDREPAIKVVFQESTGPADELVDRVRWEQAVAVAGWKPEHRDGQTWIESTWLTEELDKEKVRKLEKEREIEREKQRELEKAERKREQAQKREVASPTPVTPASPTSPVDEQLRSQFPLPSWIKNSRTLVP</sequence>
<evidence type="ECO:0000256" key="1">
    <source>
        <dbReference type="SAM" id="MobiDB-lite"/>
    </source>
</evidence>
<dbReference type="Proteomes" id="UP000076738">
    <property type="component" value="Unassembled WGS sequence"/>
</dbReference>
<feature type="compositionally biased region" description="Low complexity" evidence="1">
    <location>
        <begin position="663"/>
        <end position="677"/>
    </location>
</feature>
<dbReference type="OrthoDB" id="2596605at2759"/>
<dbReference type="InterPro" id="IPR032675">
    <property type="entry name" value="LRR_dom_sf"/>
</dbReference>
<name>A0A167PJY3_CALVF</name>
<feature type="region of interest" description="Disordered" evidence="1">
    <location>
        <begin position="632"/>
        <end position="685"/>
    </location>
</feature>
<protein>
    <recommendedName>
        <fullName evidence="4">F-box domain-containing protein</fullName>
    </recommendedName>
</protein>
<accession>A0A167PJY3</accession>
<gene>
    <name evidence="2" type="ORF">CALVIDRAFT_596483</name>
</gene>
<proteinExistence type="predicted"/>
<keyword evidence="3" id="KW-1185">Reference proteome</keyword>
<dbReference type="SUPFAM" id="SSF52047">
    <property type="entry name" value="RNI-like"/>
    <property type="match status" value="1"/>
</dbReference>
<feature type="compositionally biased region" description="Basic and acidic residues" evidence="1">
    <location>
        <begin position="632"/>
        <end position="662"/>
    </location>
</feature>
<organism evidence="2 3">
    <name type="scientific">Calocera viscosa (strain TUFC12733)</name>
    <dbReference type="NCBI Taxonomy" id="1330018"/>
    <lineage>
        <taxon>Eukaryota</taxon>
        <taxon>Fungi</taxon>
        <taxon>Dikarya</taxon>
        <taxon>Basidiomycota</taxon>
        <taxon>Agaricomycotina</taxon>
        <taxon>Dacrymycetes</taxon>
        <taxon>Dacrymycetales</taxon>
        <taxon>Dacrymycetaceae</taxon>
        <taxon>Calocera</taxon>
    </lineage>
</organism>
<evidence type="ECO:0000313" key="3">
    <source>
        <dbReference type="Proteomes" id="UP000076738"/>
    </source>
</evidence>
<evidence type="ECO:0008006" key="4">
    <source>
        <dbReference type="Google" id="ProtNLM"/>
    </source>
</evidence>
<dbReference type="AlphaFoldDB" id="A0A167PJY3"/>
<evidence type="ECO:0000313" key="2">
    <source>
        <dbReference type="EMBL" id="KZO98875.1"/>
    </source>
</evidence>
<dbReference type="STRING" id="1330018.A0A167PJY3"/>
<reference evidence="2 3" key="1">
    <citation type="journal article" date="2016" name="Mol. Biol. Evol.">
        <title>Comparative Genomics of Early-Diverging Mushroom-Forming Fungi Provides Insights into the Origins of Lignocellulose Decay Capabilities.</title>
        <authorList>
            <person name="Nagy L.G."/>
            <person name="Riley R."/>
            <person name="Tritt A."/>
            <person name="Adam C."/>
            <person name="Daum C."/>
            <person name="Floudas D."/>
            <person name="Sun H."/>
            <person name="Yadav J.S."/>
            <person name="Pangilinan J."/>
            <person name="Larsson K.H."/>
            <person name="Matsuura K."/>
            <person name="Barry K."/>
            <person name="Labutti K."/>
            <person name="Kuo R."/>
            <person name="Ohm R.A."/>
            <person name="Bhattacharya S.S."/>
            <person name="Shirouzu T."/>
            <person name="Yoshinaga Y."/>
            <person name="Martin F.M."/>
            <person name="Grigoriev I.V."/>
            <person name="Hibbett D.S."/>
        </authorList>
    </citation>
    <scope>NUCLEOTIDE SEQUENCE [LARGE SCALE GENOMIC DNA]</scope>
    <source>
        <strain evidence="2 3">TUFC12733</strain>
    </source>
</reference>